<evidence type="ECO:0000313" key="4">
    <source>
        <dbReference type="EMBL" id="RVD86372.1"/>
    </source>
</evidence>
<dbReference type="GO" id="GO:0030248">
    <property type="term" value="F:cellulose binding"/>
    <property type="evidence" value="ECO:0007669"/>
    <property type="project" value="InterPro"/>
</dbReference>
<dbReference type="PROSITE" id="PS51164">
    <property type="entry name" value="CBM1_2"/>
    <property type="match status" value="1"/>
</dbReference>
<dbReference type="VEuPathDB" id="FungiDB:DFL_004651"/>
<reference evidence="4 5" key="1">
    <citation type="submission" date="2019-01" db="EMBL/GenBank/DDBJ databases">
        <title>Intercellular communication is required for trap formation in the nematode-trapping fungus Duddingtonia flagrans.</title>
        <authorList>
            <person name="Youssar L."/>
            <person name="Wernet V."/>
            <person name="Hensel N."/>
            <person name="Hildebrandt H.-G."/>
            <person name="Fischer R."/>
        </authorList>
    </citation>
    <scope>NUCLEOTIDE SEQUENCE [LARGE SCALE GENOMIC DNA]</scope>
    <source>
        <strain evidence="4 5">CBS H-5679</strain>
    </source>
</reference>
<sequence>MKFTIAFVAAALASVVAATGNVADCQGTANLRPVYAQCDGLQYGGCNKCVPTATCTYVNDYYSQCYPKPQ</sequence>
<gene>
    <name evidence="4" type="ORF">DFL_004651</name>
</gene>
<keyword evidence="1 2" id="KW-0732">Signal</keyword>
<dbReference type="GO" id="GO:0005576">
    <property type="term" value="C:extracellular region"/>
    <property type="evidence" value="ECO:0007669"/>
    <property type="project" value="InterPro"/>
</dbReference>
<organism evidence="4 5">
    <name type="scientific">Arthrobotrys flagrans</name>
    <name type="common">Nematode-trapping fungus</name>
    <name type="synonym">Trichothecium flagrans</name>
    <dbReference type="NCBI Taxonomy" id="97331"/>
    <lineage>
        <taxon>Eukaryota</taxon>
        <taxon>Fungi</taxon>
        <taxon>Dikarya</taxon>
        <taxon>Ascomycota</taxon>
        <taxon>Pezizomycotina</taxon>
        <taxon>Orbiliomycetes</taxon>
        <taxon>Orbiliales</taxon>
        <taxon>Orbiliaceae</taxon>
        <taxon>Arthrobotrys</taxon>
    </lineage>
</organism>
<dbReference type="RefSeq" id="XP_067491916.1">
    <property type="nucleotide sequence ID" value="XM_067633782.1"/>
</dbReference>
<evidence type="ECO:0000256" key="1">
    <source>
        <dbReference type="ARBA" id="ARBA00022729"/>
    </source>
</evidence>
<evidence type="ECO:0000259" key="3">
    <source>
        <dbReference type="PROSITE" id="PS51164"/>
    </source>
</evidence>
<dbReference type="EMBL" id="SAEB01000006">
    <property type="protein sequence ID" value="RVD86372.1"/>
    <property type="molecule type" value="Genomic_DNA"/>
</dbReference>
<dbReference type="SMART" id="SM00236">
    <property type="entry name" value="fCBD"/>
    <property type="match status" value="1"/>
</dbReference>
<protein>
    <recommendedName>
        <fullName evidence="3">CBM1 domain-containing protein</fullName>
    </recommendedName>
</protein>
<dbReference type="OrthoDB" id="5823761at2759"/>
<proteinExistence type="predicted"/>
<dbReference type="GO" id="GO:0005975">
    <property type="term" value="P:carbohydrate metabolic process"/>
    <property type="evidence" value="ECO:0007669"/>
    <property type="project" value="InterPro"/>
</dbReference>
<evidence type="ECO:0000256" key="2">
    <source>
        <dbReference type="SAM" id="SignalP"/>
    </source>
</evidence>
<feature type="chain" id="PRO_5019056813" description="CBM1 domain-containing protein" evidence="2">
    <location>
        <begin position="19"/>
        <end position="70"/>
    </location>
</feature>
<keyword evidence="5" id="KW-1185">Reference proteome</keyword>
<dbReference type="GeneID" id="93586962"/>
<dbReference type="Pfam" id="PF00734">
    <property type="entry name" value="CBM_1"/>
    <property type="match status" value="1"/>
</dbReference>
<dbReference type="Proteomes" id="UP000283090">
    <property type="component" value="Unassembled WGS sequence"/>
</dbReference>
<dbReference type="InterPro" id="IPR035971">
    <property type="entry name" value="CBD_sf"/>
</dbReference>
<dbReference type="SUPFAM" id="SSF57180">
    <property type="entry name" value="Cellulose-binding domain"/>
    <property type="match status" value="1"/>
</dbReference>
<feature type="domain" description="CBM1" evidence="3">
    <location>
        <begin position="30"/>
        <end position="66"/>
    </location>
</feature>
<dbReference type="AlphaFoldDB" id="A0A437A587"/>
<evidence type="ECO:0000313" key="5">
    <source>
        <dbReference type="Proteomes" id="UP000283090"/>
    </source>
</evidence>
<name>A0A437A587_ARTFL</name>
<accession>A0A437A587</accession>
<comment type="caution">
    <text evidence="4">The sequence shown here is derived from an EMBL/GenBank/DDBJ whole genome shotgun (WGS) entry which is preliminary data.</text>
</comment>
<dbReference type="InterPro" id="IPR000254">
    <property type="entry name" value="CBD"/>
</dbReference>
<feature type="signal peptide" evidence="2">
    <location>
        <begin position="1"/>
        <end position="18"/>
    </location>
</feature>